<dbReference type="Gene3D" id="2.60.40.10">
    <property type="entry name" value="Immunoglobulins"/>
    <property type="match status" value="1"/>
</dbReference>
<feature type="domain" description="Fibronectin type-III" evidence="2">
    <location>
        <begin position="244"/>
        <end position="344"/>
    </location>
</feature>
<organism evidence="3 4">
    <name type="scientific">Stichopus japonicus</name>
    <name type="common">Sea cucumber</name>
    <dbReference type="NCBI Taxonomy" id="307972"/>
    <lineage>
        <taxon>Eukaryota</taxon>
        <taxon>Metazoa</taxon>
        <taxon>Echinodermata</taxon>
        <taxon>Eleutherozoa</taxon>
        <taxon>Echinozoa</taxon>
        <taxon>Holothuroidea</taxon>
        <taxon>Aspidochirotacea</taxon>
        <taxon>Aspidochirotida</taxon>
        <taxon>Stichopodidae</taxon>
        <taxon>Apostichopus</taxon>
    </lineage>
</organism>
<dbReference type="SUPFAM" id="SSF49265">
    <property type="entry name" value="Fibronectin type III"/>
    <property type="match status" value="1"/>
</dbReference>
<feature type="region of interest" description="Disordered" evidence="1">
    <location>
        <begin position="403"/>
        <end position="428"/>
    </location>
</feature>
<gene>
    <name evidence="3" type="ORF">BSL78_00005</name>
</gene>
<keyword evidence="3" id="KW-0675">Receptor</keyword>
<dbReference type="SMART" id="SM00060">
    <property type="entry name" value="FN3"/>
    <property type="match status" value="1"/>
</dbReference>
<evidence type="ECO:0000256" key="1">
    <source>
        <dbReference type="SAM" id="MobiDB-lite"/>
    </source>
</evidence>
<evidence type="ECO:0000259" key="2">
    <source>
        <dbReference type="PROSITE" id="PS50853"/>
    </source>
</evidence>
<reference evidence="3 4" key="1">
    <citation type="journal article" date="2017" name="PLoS Biol.">
        <title>The sea cucumber genome provides insights into morphological evolution and visceral regeneration.</title>
        <authorList>
            <person name="Zhang X."/>
            <person name="Sun L."/>
            <person name="Yuan J."/>
            <person name="Sun Y."/>
            <person name="Gao Y."/>
            <person name="Zhang L."/>
            <person name="Li S."/>
            <person name="Dai H."/>
            <person name="Hamel J.F."/>
            <person name="Liu C."/>
            <person name="Yu Y."/>
            <person name="Liu S."/>
            <person name="Lin W."/>
            <person name="Guo K."/>
            <person name="Jin S."/>
            <person name="Xu P."/>
            <person name="Storey K.B."/>
            <person name="Huan P."/>
            <person name="Zhang T."/>
            <person name="Zhou Y."/>
            <person name="Zhang J."/>
            <person name="Lin C."/>
            <person name="Li X."/>
            <person name="Xing L."/>
            <person name="Huo D."/>
            <person name="Sun M."/>
            <person name="Wang L."/>
            <person name="Mercier A."/>
            <person name="Li F."/>
            <person name="Yang H."/>
            <person name="Xiang J."/>
        </authorList>
    </citation>
    <scope>NUCLEOTIDE SEQUENCE [LARGE SCALE GENOMIC DNA]</scope>
    <source>
        <strain evidence="3">Shaxun</strain>
        <tissue evidence="3">Muscle</tissue>
    </source>
</reference>
<evidence type="ECO:0000313" key="4">
    <source>
        <dbReference type="Proteomes" id="UP000230750"/>
    </source>
</evidence>
<accession>A0A2G8LRV1</accession>
<comment type="caution">
    <text evidence="3">The sequence shown here is derived from an EMBL/GenBank/DDBJ whole genome shotgun (WGS) entry which is preliminary data.</text>
</comment>
<dbReference type="InterPro" id="IPR003961">
    <property type="entry name" value="FN3_dom"/>
</dbReference>
<dbReference type="PANTHER" id="PTHR26391">
    <property type="entry name" value="INACTIVE TYROSINE-PROTEIN KINASE 7"/>
    <property type="match status" value="1"/>
</dbReference>
<dbReference type="AlphaFoldDB" id="A0A2G8LRV1"/>
<feature type="compositionally biased region" description="Basic and acidic residues" evidence="1">
    <location>
        <begin position="407"/>
        <end position="416"/>
    </location>
</feature>
<dbReference type="Proteomes" id="UP000230750">
    <property type="component" value="Unassembled WGS sequence"/>
</dbReference>
<name>A0A2G8LRV1_STIJA</name>
<proteinExistence type="predicted"/>
<dbReference type="InterPro" id="IPR013783">
    <property type="entry name" value="Ig-like_fold"/>
</dbReference>
<dbReference type="STRING" id="307972.A0A2G8LRV1"/>
<sequence>MHVNNIVSESLSQVNPQSSVEIKCILEGSTAVVNGLDIRLSRLEGAIDDRGITQETDPDISANRREVTYRVISVSEDDQFFCILSRSGDPFTAISVTGFVYNCIRLNSAGQCSPNECSCTKETCTSQTGRCEATCSVFQCPANIASVSLSQVNPQSSVEISCILEGSTAVVNRLDIRLSRLEEAIDDRGITQETDPDISADRREETYRVISVSEDDKFFCVLSLGASIFGSINVTGFVYKLPSISDQPTEVTRTTTSVTITWRPWTDKTDVGDPPVVAYTPYYKMNPSQDWMSGSRIQADQTLEYTASSLESDRNYTFSVAAVREREGGEGPRGPPVTIKTLCIICPGNLLTLCTLSDRSNPVSDLLLMRPLTFQSGLWRDQGGGGYNPPPAELAEKKNLTLTKTVDASRRGRDPPRTVGRGSASVTR</sequence>
<dbReference type="InterPro" id="IPR036116">
    <property type="entry name" value="FN3_sf"/>
</dbReference>
<protein>
    <submittedName>
        <fullName evidence="3">Putative receptor-type tyrosine-protein phosphatase mu-like</fullName>
    </submittedName>
</protein>
<evidence type="ECO:0000313" key="3">
    <source>
        <dbReference type="EMBL" id="PIK62998.1"/>
    </source>
</evidence>
<dbReference type="CDD" id="cd00063">
    <property type="entry name" value="FN3"/>
    <property type="match status" value="1"/>
</dbReference>
<dbReference type="PROSITE" id="PS50853">
    <property type="entry name" value="FN3"/>
    <property type="match status" value="1"/>
</dbReference>
<dbReference type="PANTHER" id="PTHR26391:SF18">
    <property type="entry name" value="PROTEIN KINASE RECEPTOR TIE-1, PUTATIVE-RELATED"/>
    <property type="match status" value="1"/>
</dbReference>
<keyword evidence="4" id="KW-1185">Reference proteome</keyword>
<dbReference type="EMBL" id="MRZV01000001">
    <property type="protein sequence ID" value="PIK62998.1"/>
    <property type="molecule type" value="Genomic_DNA"/>
</dbReference>